<evidence type="ECO:0000256" key="1">
    <source>
        <dbReference type="ARBA" id="ARBA00000085"/>
    </source>
</evidence>
<keyword evidence="11" id="KW-0902">Two-component regulatory system</keyword>
<protein>
    <recommendedName>
        <fullName evidence="3">histidine kinase</fullName>
        <ecNumber evidence="3">2.7.13.3</ecNumber>
    </recommendedName>
</protein>
<keyword evidence="9" id="KW-0067">ATP-binding</keyword>
<dbReference type="Gene3D" id="3.30.565.10">
    <property type="entry name" value="Histidine kinase-like ATPase, C-terminal domain"/>
    <property type="match status" value="1"/>
</dbReference>
<proteinExistence type="predicted"/>
<gene>
    <name evidence="15" type="ORF">CWI83_06360</name>
</gene>
<evidence type="ECO:0000256" key="5">
    <source>
        <dbReference type="ARBA" id="ARBA00022679"/>
    </source>
</evidence>
<keyword evidence="6 13" id="KW-0812">Transmembrane</keyword>
<evidence type="ECO:0000259" key="14">
    <source>
        <dbReference type="PROSITE" id="PS50109"/>
    </source>
</evidence>
<dbReference type="SUPFAM" id="SSF47384">
    <property type="entry name" value="Homodimeric domain of signal transducing histidine kinase"/>
    <property type="match status" value="1"/>
</dbReference>
<dbReference type="EMBL" id="PIQG01000002">
    <property type="protein sequence ID" value="RUO78637.1"/>
    <property type="molecule type" value="Genomic_DNA"/>
</dbReference>
<dbReference type="InterPro" id="IPR003594">
    <property type="entry name" value="HATPase_dom"/>
</dbReference>
<dbReference type="GO" id="GO:0005524">
    <property type="term" value="F:ATP binding"/>
    <property type="evidence" value="ECO:0007669"/>
    <property type="project" value="UniProtKB-KW"/>
</dbReference>
<dbReference type="EC" id="2.7.13.3" evidence="3"/>
<evidence type="ECO:0000313" key="15">
    <source>
        <dbReference type="EMBL" id="RUO78637.1"/>
    </source>
</evidence>
<dbReference type="InterPro" id="IPR050428">
    <property type="entry name" value="TCS_sensor_his_kinase"/>
</dbReference>
<evidence type="ECO:0000256" key="4">
    <source>
        <dbReference type="ARBA" id="ARBA00022553"/>
    </source>
</evidence>
<dbReference type="CDD" id="cd00082">
    <property type="entry name" value="HisKA"/>
    <property type="match status" value="1"/>
</dbReference>
<evidence type="ECO:0000256" key="6">
    <source>
        <dbReference type="ARBA" id="ARBA00022692"/>
    </source>
</evidence>
<keyword evidence="4" id="KW-0597">Phosphoprotein</keyword>
<evidence type="ECO:0000256" key="9">
    <source>
        <dbReference type="ARBA" id="ARBA00022840"/>
    </source>
</evidence>
<dbReference type="InterPro" id="IPR036097">
    <property type="entry name" value="HisK_dim/P_sf"/>
</dbReference>
<dbReference type="GO" id="GO:0000155">
    <property type="term" value="F:phosphorelay sensor kinase activity"/>
    <property type="evidence" value="ECO:0007669"/>
    <property type="project" value="InterPro"/>
</dbReference>
<comment type="subcellular location">
    <subcellularLocation>
        <location evidence="2">Membrane</location>
        <topology evidence="2">Multi-pass membrane protein</topology>
    </subcellularLocation>
</comment>
<evidence type="ECO:0000256" key="13">
    <source>
        <dbReference type="SAM" id="Phobius"/>
    </source>
</evidence>
<comment type="catalytic activity">
    <reaction evidence="1">
        <text>ATP + protein L-histidine = ADP + protein N-phospho-L-histidine.</text>
        <dbReference type="EC" id="2.7.13.3"/>
    </reaction>
</comment>
<dbReference type="Pfam" id="PF00512">
    <property type="entry name" value="HisKA"/>
    <property type="match status" value="1"/>
</dbReference>
<dbReference type="InterPro" id="IPR036890">
    <property type="entry name" value="HATPase_C_sf"/>
</dbReference>
<dbReference type="AlphaFoldDB" id="A0A432ZKT4"/>
<name>A0A432ZKT4_9GAMM</name>
<dbReference type="PANTHER" id="PTHR45436:SF14">
    <property type="entry name" value="SENSOR PROTEIN QSEC"/>
    <property type="match status" value="1"/>
</dbReference>
<keyword evidence="12 13" id="KW-0472">Membrane</keyword>
<evidence type="ECO:0000256" key="11">
    <source>
        <dbReference type="ARBA" id="ARBA00023012"/>
    </source>
</evidence>
<evidence type="ECO:0000313" key="16">
    <source>
        <dbReference type="Proteomes" id="UP000288279"/>
    </source>
</evidence>
<feature type="transmembrane region" description="Helical" evidence="13">
    <location>
        <begin position="172"/>
        <end position="194"/>
    </location>
</feature>
<dbReference type="Pfam" id="PF02518">
    <property type="entry name" value="HATPase_c"/>
    <property type="match status" value="1"/>
</dbReference>
<keyword evidence="5" id="KW-0808">Transferase</keyword>
<dbReference type="SMART" id="SM00387">
    <property type="entry name" value="HATPase_c"/>
    <property type="match status" value="1"/>
</dbReference>
<evidence type="ECO:0000256" key="7">
    <source>
        <dbReference type="ARBA" id="ARBA00022741"/>
    </source>
</evidence>
<feature type="transmembrane region" description="Helical" evidence="13">
    <location>
        <begin position="7"/>
        <end position="29"/>
    </location>
</feature>
<keyword evidence="7" id="KW-0547">Nucleotide-binding</keyword>
<dbReference type="InterPro" id="IPR005467">
    <property type="entry name" value="His_kinase_dom"/>
</dbReference>
<keyword evidence="10 13" id="KW-1133">Transmembrane helix</keyword>
<evidence type="ECO:0000256" key="3">
    <source>
        <dbReference type="ARBA" id="ARBA00012438"/>
    </source>
</evidence>
<feature type="domain" description="Histidine kinase" evidence="14">
    <location>
        <begin position="250"/>
        <end position="457"/>
    </location>
</feature>
<dbReference type="RefSeq" id="WP_126827245.1">
    <property type="nucleotide sequence ID" value="NZ_PIQG01000002.1"/>
</dbReference>
<dbReference type="SMART" id="SM00388">
    <property type="entry name" value="HisKA"/>
    <property type="match status" value="1"/>
</dbReference>
<sequence>MKLSLRTALLLFINLTVFIVLCITAYATYGNTMHELDEVYDAELAQTNRLMTSLLRTAHWTPSPDQVTLIQIPQQLQASEESEHDRLSDGHKYESKLGIQVWDLQQRLLFATTNALGEPLSQPQNGYHLTSREGFEWVGFSRFDPSNQVWVYTGQREDVRSEISEYLALEQLVSILLTWVPISLVIFLITAILLKPVQRFAAELATRSSQDLGAINAPLPSELEPVRIAVNTLFARLAKEIAREQRFVADASHELRTPLAALILHAAQLSKDHPNAVAIQTAAERMTRLVNQLLELARLDQFEFKQQQREAVDLLDLLHQILADLPSDEVEQIDWQIDIEPNCQLLGYPILLKVLLRNLIYNAMQQSTVDSKLIIRAHTQADELVVEVVDFGGGVSDEELTRLGERFYRSAENRQYEGTGLGLSIARRIAQLHDAQLQFSHSKPHGLTVTVKFLKSWQVTSSPAQGI</sequence>
<keyword evidence="8 15" id="KW-0418">Kinase</keyword>
<dbReference type="InterPro" id="IPR003661">
    <property type="entry name" value="HisK_dim/P_dom"/>
</dbReference>
<dbReference type="InterPro" id="IPR004358">
    <property type="entry name" value="Sig_transdc_His_kin-like_C"/>
</dbReference>
<keyword evidence="16" id="KW-1185">Reference proteome</keyword>
<dbReference type="PROSITE" id="PS50109">
    <property type="entry name" value="HIS_KIN"/>
    <property type="match status" value="1"/>
</dbReference>
<dbReference type="PANTHER" id="PTHR45436">
    <property type="entry name" value="SENSOR HISTIDINE KINASE YKOH"/>
    <property type="match status" value="1"/>
</dbReference>
<reference evidence="15 16" key="1">
    <citation type="journal article" date="2011" name="Front. Microbiol.">
        <title>Genomic signatures of strain selection and enhancement in Bacillus atrophaeus var. globigii, a historical biowarfare simulant.</title>
        <authorList>
            <person name="Gibbons H.S."/>
            <person name="Broomall S.M."/>
            <person name="McNew L.A."/>
            <person name="Daligault H."/>
            <person name="Chapman C."/>
            <person name="Bruce D."/>
            <person name="Karavis M."/>
            <person name="Krepps M."/>
            <person name="McGregor P.A."/>
            <person name="Hong C."/>
            <person name="Park K.H."/>
            <person name="Akmal A."/>
            <person name="Feldman A."/>
            <person name="Lin J.S."/>
            <person name="Chang W.E."/>
            <person name="Higgs B.W."/>
            <person name="Demirev P."/>
            <person name="Lindquist J."/>
            <person name="Liem A."/>
            <person name="Fochler E."/>
            <person name="Read T.D."/>
            <person name="Tapia R."/>
            <person name="Johnson S."/>
            <person name="Bishop-Lilly K.A."/>
            <person name="Detter C."/>
            <person name="Han C."/>
            <person name="Sozhamannan S."/>
            <person name="Rosenzweig C.N."/>
            <person name="Skowronski E.W."/>
        </authorList>
    </citation>
    <scope>NUCLEOTIDE SEQUENCE [LARGE SCALE GENOMIC DNA]</scope>
    <source>
        <strain evidence="15 16">PIT1</strain>
    </source>
</reference>
<dbReference type="SUPFAM" id="SSF55874">
    <property type="entry name" value="ATPase domain of HSP90 chaperone/DNA topoisomerase II/histidine kinase"/>
    <property type="match status" value="1"/>
</dbReference>
<dbReference type="Proteomes" id="UP000288279">
    <property type="component" value="Unassembled WGS sequence"/>
</dbReference>
<dbReference type="GO" id="GO:0005886">
    <property type="term" value="C:plasma membrane"/>
    <property type="evidence" value="ECO:0007669"/>
    <property type="project" value="TreeGrafter"/>
</dbReference>
<evidence type="ECO:0000256" key="8">
    <source>
        <dbReference type="ARBA" id="ARBA00022777"/>
    </source>
</evidence>
<dbReference type="OrthoDB" id="9809766at2"/>
<evidence type="ECO:0000256" key="10">
    <source>
        <dbReference type="ARBA" id="ARBA00022989"/>
    </source>
</evidence>
<evidence type="ECO:0000256" key="2">
    <source>
        <dbReference type="ARBA" id="ARBA00004141"/>
    </source>
</evidence>
<comment type="caution">
    <text evidence="15">The sequence shown here is derived from an EMBL/GenBank/DDBJ whole genome shotgun (WGS) entry which is preliminary data.</text>
</comment>
<dbReference type="PRINTS" id="PR00344">
    <property type="entry name" value="BCTRLSENSOR"/>
</dbReference>
<evidence type="ECO:0000256" key="12">
    <source>
        <dbReference type="ARBA" id="ARBA00023136"/>
    </source>
</evidence>
<dbReference type="Gene3D" id="1.10.287.130">
    <property type="match status" value="1"/>
</dbReference>
<accession>A0A432ZKT4</accession>
<organism evidence="15 16">
    <name type="scientific">Pseudidiomarina taiwanensis</name>
    <dbReference type="NCBI Taxonomy" id="337250"/>
    <lineage>
        <taxon>Bacteria</taxon>
        <taxon>Pseudomonadati</taxon>
        <taxon>Pseudomonadota</taxon>
        <taxon>Gammaproteobacteria</taxon>
        <taxon>Alteromonadales</taxon>
        <taxon>Idiomarinaceae</taxon>
        <taxon>Pseudidiomarina</taxon>
    </lineage>
</organism>
<dbReference type="CDD" id="cd00075">
    <property type="entry name" value="HATPase"/>
    <property type="match status" value="1"/>
</dbReference>